<dbReference type="Gene3D" id="3.30.420.10">
    <property type="entry name" value="Ribonuclease H-like superfamily/Ribonuclease H"/>
    <property type="match status" value="1"/>
</dbReference>
<evidence type="ECO:0000313" key="4">
    <source>
        <dbReference type="Proteomes" id="UP000824596"/>
    </source>
</evidence>
<feature type="domain" description="Chromo" evidence="2">
    <location>
        <begin position="210"/>
        <end position="250"/>
    </location>
</feature>
<comment type="subunit">
    <text evidence="1">Component of the NuA4 histone acetyltransferase complex.</text>
</comment>
<dbReference type="PROSITE" id="PS50013">
    <property type="entry name" value="CHROMO_2"/>
    <property type="match status" value="1"/>
</dbReference>
<name>A0A9P8MLW8_9HYPO</name>
<dbReference type="AlphaFoldDB" id="A0A9P8MLW8"/>
<proteinExistence type="predicted"/>
<sequence>MNKYLRGFVSFTQDDWVDWLPLAEFATNNQVNETTGISPFFANYGFNPRLGIEPPGPQPSTLSPLAKKEFLRADAIAGRFDRILTQLKALARISQQRYEDNANTRRDEGPLFQKGDMVIVSLENMKTNRPKKKWDDKWDGPYPVLEAYRGAVVVDLPQHIRVNKSFHTSKVRLWHPESIPGQAQINADERRNVAGRVAERDDDGNIEEKWEFEKILDVHDEDPEHGLTYLIKWKHHDEPTWQPEDDLKGCEGAVNASTNETQKSLAPAWATDAPHGHAEVAPHCALTMLVFSTGLTIWGPNRF</sequence>
<gene>
    <name evidence="3" type="ORF">HRG_11332</name>
</gene>
<keyword evidence="4" id="KW-1185">Reference proteome</keyword>
<reference evidence="3" key="1">
    <citation type="submission" date="2021-09" db="EMBL/GenBank/DDBJ databases">
        <title>A high-quality genome of the endoparasitic fungus Hirsutella rhossiliensis with a comparison of Hirsutella genomes reveals transposable elements contributing to genome size variation.</title>
        <authorList>
            <person name="Lin R."/>
            <person name="Jiao Y."/>
            <person name="Sun X."/>
            <person name="Ling J."/>
            <person name="Xie B."/>
            <person name="Cheng X."/>
        </authorList>
    </citation>
    <scope>NUCLEOTIDE SEQUENCE</scope>
    <source>
        <strain evidence="3">HR02</strain>
    </source>
</reference>
<dbReference type="SUPFAM" id="SSF54160">
    <property type="entry name" value="Chromo domain-like"/>
    <property type="match status" value="1"/>
</dbReference>
<dbReference type="InterPro" id="IPR036397">
    <property type="entry name" value="RNaseH_sf"/>
</dbReference>
<dbReference type="OrthoDB" id="5101518at2759"/>
<dbReference type="InterPro" id="IPR016197">
    <property type="entry name" value="Chromo-like_dom_sf"/>
</dbReference>
<dbReference type="CDD" id="cd00024">
    <property type="entry name" value="CD_CSD"/>
    <property type="match status" value="1"/>
</dbReference>
<dbReference type="Gene3D" id="2.40.50.40">
    <property type="match status" value="1"/>
</dbReference>
<evidence type="ECO:0000259" key="2">
    <source>
        <dbReference type="PROSITE" id="PS50013"/>
    </source>
</evidence>
<evidence type="ECO:0000256" key="1">
    <source>
        <dbReference type="ARBA" id="ARBA00011353"/>
    </source>
</evidence>
<comment type="caution">
    <text evidence="3">The sequence shown here is derived from an EMBL/GenBank/DDBJ whole genome shotgun (WGS) entry which is preliminary data.</text>
</comment>
<protein>
    <recommendedName>
        <fullName evidence="2">Chromo domain-containing protein</fullName>
    </recommendedName>
</protein>
<dbReference type="Proteomes" id="UP000824596">
    <property type="component" value="Unassembled WGS sequence"/>
</dbReference>
<dbReference type="GO" id="GO:0006338">
    <property type="term" value="P:chromatin remodeling"/>
    <property type="evidence" value="ECO:0007669"/>
    <property type="project" value="UniProtKB-ARBA"/>
</dbReference>
<dbReference type="GO" id="GO:0003676">
    <property type="term" value="F:nucleic acid binding"/>
    <property type="evidence" value="ECO:0007669"/>
    <property type="project" value="InterPro"/>
</dbReference>
<dbReference type="GeneID" id="68360460"/>
<dbReference type="RefSeq" id="XP_044715064.1">
    <property type="nucleotide sequence ID" value="XM_044869802.1"/>
</dbReference>
<dbReference type="InterPro" id="IPR000953">
    <property type="entry name" value="Chromo/chromo_shadow_dom"/>
</dbReference>
<evidence type="ECO:0000313" key="3">
    <source>
        <dbReference type="EMBL" id="KAH0957550.1"/>
    </source>
</evidence>
<accession>A0A9P8MLW8</accession>
<dbReference type="EMBL" id="JAIZPD010000020">
    <property type="protein sequence ID" value="KAH0957550.1"/>
    <property type="molecule type" value="Genomic_DNA"/>
</dbReference>
<organism evidence="3 4">
    <name type="scientific">Hirsutella rhossiliensis</name>
    <dbReference type="NCBI Taxonomy" id="111463"/>
    <lineage>
        <taxon>Eukaryota</taxon>
        <taxon>Fungi</taxon>
        <taxon>Dikarya</taxon>
        <taxon>Ascomycota</taxon>
        <taxon>Pezizomycotina</taxon>
        <taxon>Sordariomycetes</taxon>
        <taxon>Hypocreomycetidae</taxon>
        <taxon>Hypocreales</taxon>
        <taxon>Ophiocordycipitaceae</taxon>
        <taxon>Hirsutella</taxon>
    </lineage>
</organism>